<organism evidence="1 2">
    <name type="scientific">Drosophila erecta</name>
    <name type="common">Fruit fly</name>
    <dbReference type="NCBI Taxonomy" id="7220"/>
    <lineage>
        <taxon>Eukaryota</taxon>
        <taxon>Metazoa</taxon>
        <taxon>Ecdysozoa</taxon>
        <taxon>Arthropoda</taxon>
        <taxon>Hexapoda</taxon>
        <taxon>Insecta</taxon>
        <taxon>Pterygota</taxon>
        <taxon>Neoptera</taxon>
        <taxon>Endopterygota</taxon>
        <taxon>Diptera</taxon>
        <taxon>Brachycera</taxon>
        <taxon>Muscomorpha</taxon>
        <taxon>Ephydroidea</taxon>
        <taxon>Drosophilidae</taxon>
        <taxon>Drosophila</taxon>
        <taxon>Sophophora</taxon>
    </lineage>
</organism>
<sequence length="36" mass="3866">MKQPQTLSRQIVVHLAPSMGQFLTGRGLNAIKLGSS</sequence>
<keyword evidence="2" id="KW-1185">Reference proteome</keyword>
<gene>
    <name evidence="1" type="primary">Dere\GG26565</name>
    <name evidence="1" type="synonym">GG26565</name>
    <name evidence="1" type="ORF">Dere_GG26565</name>
</gene>
<protein>
    <submittedName>
        <fullName evidence="1">Uncharacterized protein</fullName>
    </submittedName>
</protein>
<reference evidence="1 2" key="2">
    <citation type="journal article" date="2008" name="Bioinformatics">
        <title>Assembly reconciliation.</title>
        <authorList>
            <person name="Zimin A.V."/>
            <person name="Smith D.R."/>
            <person name="Sutton G."/>
            <person name="Yorke J.A."/>
        </authorList>
    </citation>
    <scope>NUCLEOTIDE SEQUENCE [LARGE SCALE GENOMIC DNA]</scope>
    <source>
        <strain evidence="1 2">TSC#14021-0224.01</strain>
    </source>
</reference>
<accession>A0A0Q5THG4</accession>
<evidence type="ECO:0000313" key="2">
    <source>
        <dbReference type="Proteomes" id="UP000008711"/>
    </source>
</evidence>
<evidence type="ECO:0000313" key="1">
    <source>
        <dbReference type="EMBL" id="KQS30062.1"/>
    </source>
</evidence>
<reference evidence="1 2" key="1">
    <citation type="journal article" date="2007" name="Nature">
        <title>Evolution of genes and genomes on the Drosophila phylogeny.</title>
        <authorList>
            <consortium name="Drosophila 12 Genomes Consortium"/>
            <person name="Clark A.G."/>
            <person name="Eisen M.B."/>
            <person name="Smith D.R."/>
            <person name="Bergman C.M."/>
            <person name="Oliver B."/>
            <person name="Markow T.A."/>
            <person name="Kaufman T.C."/>
            <person name="Kellis M."/>
            <person name="Gelbart W."/>
            <person name="Iyer V.N."/>
            <person name="Pollard D.A."/>
            <person name="Sackton T.B."/>
            <person name="Larracuente A.M."/>
            <person name="Singh N.D."/>
            <person name="Abad J.P."/>
            <person name="Abt D.N."/>
            <person name="Adryan B."/>
            <person name="Aguade M."/>
            <person name="Akashi H."/>
            <person name="Anderson W.W."/>
            <person name="Aquadro C.F."/>
            <person name="Ardell D.H."/>
            <person name="Arguello R."/>
            <person name="Artieri C.G."/>
            <person name="Barbash D.A."/>
            <person name="Barker D."/>
            <person name="Barsanti P."/>
            <person name="Batterham P."/>
            <person name="Batzoglou S."/>
            <person name="Begun D."/>
            <person name="Bhutkar A."/>
            <person name="Blanco E."/>
            <person name="Bosak S.A."/>
            <person name="Bradley R.K."/>
            <person name="Brand A.D."/>
            <person name="Brent M.R."/>
            <person name="Brooks A.N."/>
            <person name="Brown R.H."/>
            <person name="Butlin R.K."/>
            <person name="Caggese C."/>
            <person name="Calvi B.R."/>
            <person name="Bernardo de Carvalho A."/>
            <person name="Caspi A."/>
            <person name="Castrezana S."/>
            <person name="Celniker S.E."/>
            <person name="Chang J.L."/>
            <person name="Chapple C."/>
            <person name="Chatterji S."/>
            <person name="Chinwalla A."/>
            <person name="Civetta A."/>
            <person name="Clifton S.W."/>
            <person name="Comeron J.M."/>
            <person name="Costello J.C."/>
            <person name="Coyne J.A."/>
            <person name="Daub J."/>
            <person name="David R.G."/>
            <person name="Delcher A.L."/>
            <person name="Delehaunty K."/>
            <person name="Do C.B."/>
            <person name="Ebling H."/>
            <person name="Edwards K."/>
            <person name="Eickbush T."/>
            <person name="Evans J.D."/>
            <person name="Filipski A."/>
            <person name="Findeiss S."/>
            <person name="Freyhult E."/>
            <person name="Fulton L."/>
            <person name="Fulton R."/>
            <person name="Garcia A.C."/>
            <person name="Gardiner A."/>
            <person name="Garfield D.A."/>
            <person name="Garvin B.E."/>
            <person name="Gibson G."/>
            <person name="Gilbert D."/>
            <person name="Gnerre S."/>
            <person name="Godfrey J."/>
            <person name="Good R."/>
            <person name="Gotea V."/>
            <person name="Gravely B."/>
            <person name="Greenberg A.J."/>
            <person name="Griffiths-Jones S."/>
            <person name="Gross S."/>
            <person name="Guigo R."/>
            <person name="Gustafson E.A."/>
            <person name="Haerty W."/>
            <person name="Hahn M.W."/>
            <person name="Halligan D.L."/>
            <person name="Halpern A.L."/>
            <person name="Halter G.M."/>
            <person name="Han M.V."/>
            <person name="Heger A."/>
            <person name="Hillier L."/>
            <person name="Hinrichs A.S."/>
            <person name="Holmes I."/>
            <person name="Hoskins R.A."/>
            <person name="Hubisz M.J."/>
            <person name="Hultmark D."/>
            <person name="Huntley M.A."/>
            <person name="Jaffe D.B."/>
            <person name="Jagadeeshan S."/>
            <person name="Jeck W.R."/>
            <person name="Johnson J."/>
            <person name="Jones C.D."/>
            <person name="Jordan W.C."/>
            <person name="Karpen G.H."/>
            <person name="Kataoka E."/>
            <person name="Keightley P.D."/>
            <person name="Kheradpour P."/>
            <person name="Kirkness E.F."/>
            <person name="Koerich L.B."/>
            <person name="Kristiansen K."/>
            <person name="Kudrna D."/>
            <person name="Kulathinal R.J."/>
            <person name="Kumar S."/>
            <person name="Kwok R."/>
            <person name="Lander E."/>
            <person name="Langley C.H."/>
            <person name="Lapoint R."/>
            <person name="Lazzaro B.P."/>
            <person name="Lee S.J."/>
            <person name="Levesque L."/>
            <person name="Li R."/>
            <person name="Lin C.F."/>
            <person name="Lin M.F."/>
            <person name="Lindblad-Toh K."/>
            <person name="Llopart A."/>
            <person name="Long M."/>
            <person name="Low L."/>
            <person name="Lozovsky E."/>
            <person name="Lu J."/>
            <person name="Luo M."/>
            <person name="Machado C.A."/>
            <person name="Makalowski W."/>
            <person name="Marzo M."/>
            <person name="Matsuda M."/>
            <person name="Matzkin L."/>
            <person name="McAllister B."/>
            <person name="McBride C.S."/>
            <person name="McKernan B."/>
            <person name="McKernan K."/>
            <person name="Mendez-Lago M."/>
            <person name="Minx P."/>
            <person name="Mollenhauer M.U."/>
            <person name="Montooth K."/>
            <person name="Mount S.M."/>
            <person name="Mu X."/>
            <person name="Myers E."/>
            <person name="Negre B."/>
            <person name="Newfeld S."/>
            <person name="Nielsen R."/>
            <person name="Noor M.A."/>
            <person name="O'Grady P."/>
            <person name="Pachter L."/>
            <person name="Papaceit M."/>
            <person name="Parisi M.J."/>
            <person name="Parisi M."/>
            <person name="Parts L."/>
            <person name="Pedersen J.S."/>
            <person name="Pesole G."/>
            <person name="Phillippy A.M."/>
            <person name="Ponting C.P."/>
            <person name="Pop M."/>
            <person name="Porcelli D."/>
            <person name="Powell J.R."/>
            <person name="Prohaska S."/>
            <person name="Pruitt K."/>
            <person name="Puig M."/>
            <person name="Quesneville H."/>
            <person name="Ram K.R."/>
            <person name="Rand D."/>
            <person name="Rasmussen M.D."/>
            <person name="Reed L.K."/>
            <person name="Reenan R."/>
            <person name="Reily A."/>
            <person name="Remington K.A."/>
            <person name="Rieger T.T."/>
            <person name="Ritchie M.G."/>
            <person name="Robin C."/>
            <person name="Rogers Y.H."/>
            <person name="Rohde C."/>
            <person name="Rozas J."/>
            <person name="Rubenfield M.J."/>
            <person name="Ruiz A."/>
            <person name="Russo S."/>
            <person name="Salzberg S.L."/>
            <person name="Sanchez-Gracia A."/>
            <person name="Saranga D.J."/>
            <person name="Sato H."/>
            <person name="Schaeffer S.W."/>
            <person name="Schatz M.C."/>
            <person name="Schlenke T."/>
            <person name="Schwartz R."/>
            <person name="Segarra C."/>
            <person name="Singh R.S."/>
            <person name="Sirot L."/>
            <person name="Sirota M."/>
            <person name="Sisneros N.B."/>
            <person name="Smith C.D."/>
            <person name="Smith T.F."/>
            <person name="Spieth J."/>
            <person name="Stage D.E."/>
            <person name="Stark A."/>
            <person name="Stephan W."/>
            <person name="Strausberg R.L."/>
            <person name="Strempel S."/>
            <person name="Sturgill D."/>
            <person name="Sutton G."/>
            <person name="Sutton G.G."/>
            <person name="Tao W."/>
            <person name="Teichmann S."/>
            <person name="Tobari Y.N."/>
            <person name="Tomimura Y."/>
            <person name="Tsolas J.M."/>
            <person name="Valente V.L."/>
            <person name="Venter E."/>
            <person name="Venter J.C."/>
            <person name="Vicario S."/>
            <person name="Vieira F.G."/>
            <person name="Vilella A.J."/>
            <person name="Villasante A."/>
            <person name="Walenz B."/>
            <person name="Wang J."/>
            <person name="Wasserman M."/>
            <person name="Watts T."/>
            <person name="Wilson D."/>
            <person name="Wilson R.K."/>
            <person name="Wing R.A."/>
            <person name="Wolfner M.F."/>
            <person name="Wong A."/>
            <person name="Wong G.K."/>
            <person name="Wu C.I."/>
            <person name="Wu G."/>
            <person name="Yamamoto D."/>
            <person name="Yang H.P."/>
            <person name="Yang S.P."/>
            <person name="Yorke J.A."/>
            <person name="Yoshida K."/>
            <person name="Zdobnov E."/>
            <person name="Zhang P."/>
            <person name="Zhang Y."/>
            <person name="Zimin A.V."/>
            <person name="Baldwin J."/>
            <person name="Abdouelleil A."/>
            <person name="Abdulkadir J."/>
            <person name="Abebe A."/>
            <person name="Abera B."/>
            <person name="Abreu J."/>
            <person name="Acer S.C."/>
            <person name="Aftuck L."/>
            <person name="Alexander A."/>
            <person name="An P."/>
            <person name="Anderson E."/>
            <person name="Anderson S."/>
            <person name="Arachi H."/>
            <person name="Azer M."/>
            <person name="Bachantsang P."/>
            <person name="Barry A."/>
            <person name="Bayul T."/>
            <person name="Berlin A."/>
            <person name="Bessette D."/>
            <person name="Bloom T."/>
            <person name="Blye J."/>
            <person name="Boguslavskiy L."/>
            <person name="Bonnet C."/>
            <person name="Boukhgalter B."/>
            <person name="Bourzgui I."/>
            <person name="Brown A."/>
            <person name="Cahill P."/>
            <person name="Channer S."/>
            <person name="Cheshatsang Y."/>
            <person name="Chuda L."/>
            <person name="Citroen M."/>
            <person name="Collymore A."/>
            <person name="Cooke P."/>
            <person name="Costello M."/>
            <person name="D'Aco K."/>
            <person name="Daza R."/>
            <person name="De Haan G."/>
            <person name="DeGray S."/>
            <person name="DeMaso C."/>
            <person name="Dhargay N."/>
            <person name="Dooley K."/>
            <person name="Dooley E."/>
            <person name="Doricent M."/>
            <person name="Dorje P."/>
            <person name="Dorjee K."/>
            <person name="Dupes A."/>
            <person name="Elong R."/>
            <person name="Falk J."/>
            <person name="Farina A."/>
            <person name="Faro S."/>
            <person name="Ferguson D."/>
            <person name="Fisher S."/>
            <person name="Foley C.D."/>
            <person name="Franke A."/>
            <person name="Friedrich D."/>
            <person name="Gadbois L."/>
            <person name="Gearin G."/>
            <person name="Gearin C.R."/>
            <person name="Giannoukos G."/>
            <person name="Goode T."/>
            <person name="Graham J."/>
            <person name="Grandbois E."/>
            <person name="Grewal S."/>
            <person name="Gyaltsen K."/>
            <person name="Hafez N."/>
            <person name="Hagos B."/>
            <person name="Hall J."/>
            <person name="Henson C."/>
            <person name="Hollinger A."/>
            <person name="Honan T."/>
            <person name="Huard M.D."/>
            <person name="Hughes L."/>
            <person name="Hurhula B."/>
            <person name="Husby M.E."/>
            <person name="Kamat A."/>
            <person name="Kanga B."/>
            <person name="Kashin S."/>
            <person name="Khazanovich D."/>
            <person name="Kisner P."/>
            <person name="Lance K."/>
            <person name="Lara M."/>
            <person name="Lee W."/>
            <person name="Lennon N."/>
            <person name="Letendre F."/>
            <person name="LeVine R."/>
            <person name="Lipovsky A."/>
            <person name="Liu X."/>
            <person name="Liu J."/>
            <person name="Liu S."/>
            <person name="Lokyitsang T."/>
            <person name="Lokyitsang Y."/>
            <person name="Lubonja R."/>
            <person name="Lui A."/>
            <person name="MacDonald P."/>
            <person name="Magnisalis V."/>
            <person name="Maru K."/>
            <person name="Matthews C."/>
            <person name="McCusker W."/>
            <person name="McDonough S."/>
            <person name="Mehta T."/>
            <person name="Meldrim J."/>
            <person name="Meneus L."/>
            <person name="Mihai O."/>
            <person name="Mihalev A."/>
            <person name="Mihova T."/>
            <person name="Mittelman R."/>
            <person name="Mlenga V."/>
            <person name="Montmayeur A."/>
            <person name="Mulrain L."/>
            <person name="Navidi A."/>
            <person name="Naylor J."/>
            <person name="Negash T."/>
            <person name="Nguyen T."/>
            <person name="Nguyen N."/>
            <person name="Nicol R."/>
            <person name="Norbu C."/>
            <person name="Norbu N."/>
            <person name="Novod N."/>
            <person name="O'Neill B."/>
            <person name="Osman S."/>
            <person name="Markiewicz E."/>
            <person name="Oyono O.L."/>
            <person name="Patti C."/>
            <person name="Phunkhang P."/>
            <person name="Pierre F."/>
            <person name="Priest M."/>
            <person name="Raghuraman S."/>
            <person name="Rege F."/>
            <person name="Reyes R."/>
            <person name="Rise C."/>
            <person name="Rogov P."/>
            <person name="Ross K."/>
            <person name="Ryan E."/>
            <person name="Settipalli S."/>
            <person name="Shea T."/>
            <person name="Sherpa N."/>
            <person name="Shi L."/>
            <person name="Shih D."/>
            <person name="Sparrow T."/>
            <person name="Spaulding J."/>
            <person name="Stalker J."/>
            <person name="Stange-Thomann N."/>
            <person name="Stavropoulos S."/>
            <person name="Stone C."/>
            <person name="Strader C."/>
            <person name="Tesfaye S."/>
            <person name="Thomson T."/>
            <person name="Thoulutsang Y."/>
            <person name="Thoulutsang D."/>
            <person name="Topham K."/>
            <person name="Topping I."/>
            <person name="Tsamla T."/>
            <person name="Vassiliev H."/>
            <person name="Vo A."/>
            <person name="Wangchuk T."/>
            <person name="Wangdi T."/>
            <person name="Weiand M."/>
            <person name="Wilkinson J."/>
            <person name="Wilson A."/>
            <person name="Yadav S."/>
            <person name="Young G."/>
            <person name="Yu Q."/>
            <person name="Zembek L."/>
            <person name="Zhong D."/>
            <person name="Zimmer A."/>
            <person name="Zwirko Z."/>
            <person name="Jaffe D.B."/>
            <person name="Alvarez P."/>
            <person name="Brockman W."/>
            <person name="Butler J."/>
            <person name="Chin C."/>
            <person name="Gnerre S."/>
            <person name="Grabherr M."/>
            <person name="Kleber M."/>
            <person name="Mauceli E."/>
            <person name="MacCallum I."/>
        </authorList>
    </citation>
    <scope>NUCLEOTIDE SEQUENCE [LARGE SCALE GENOMIC DNA]</scope>
    <source>
        <strain evidence="1 2">TSC#14021-0224.01</strain>
    </source>
</reference>
<proteinExistence type="predicted"/>
<name>A0A0Q5THG4_DROER</name>
<dbReference type="EMBL" id="CH954180">
    <property type="protein sequence ID" value="KQS30062.1"/>
    <property type="molecule type" value="Genomic_DNA"/>
</dbReference>
<dbReference type="AlphaFoldDB" id="A0A0Q5THG4"/>
<dbReference type="Proteomes" id="UP000008711">
    <property type="component" value="Unassembled WGS sequence"/>
</dbReference>